<evidence type="ECO:0000313" key="2">
    <source>
        <dbReference type="EMBL" id="KAF7293529.1"/>
    </source>
</evidence>
<reference evidence="2" key="1">
    <citation type="submission" date="2020-05" db="EMBL/GenBank/DDBJ databases">
        <title>Mycena genomes resolve the evolution of fungal bioluminescence.</title>
        <authorList>
            <person name="Tsai I.J."/>
        </authorList>
    </citation>
    <scope>NUCLEOTIDE SEQUENCE</scope>
    <source>
        <strain evidence="2">171206Taipei</strain>
    </source>
</reference>
<keyword evidence="3" id="KW-1185">Reference proteome</keyword>
<proteinExistence type="predicted"/>
<protein>
    <submittedName>
        <fullName evidence="2">PCI domain-containing protein</fullName>
    </submittedName>
</protein>
<evidence type="ECO:0000259" key="1">
    <source>
        <dbReference type="Pfam" id="PF22788"/>
    </source>
</evidence>
<dbReference type="GeneID" id="59350376"/>
<dbReference type="OrthoDB" id="29061at2759"/>
<dbReference type="Proteomes" id="UP000636479">
    <property type="component" value="Unassembled WGS sequence"/>
</dbReference>
<evidence type="ECO:0000313" key="3">
    <source>
        <dbReference type="Proteomes" id="UP000636479"/>
    </source>
</evidence>
<dbReference type="AlphaFoldDB" id="A0A8H6VZ82"/>
<gene>
    <name evidence="2" type="ORF">MIND_01131300</name>
</gene>
<feature type="domain" description="COP9 signalosome complex subunit 3 N-terminal helical repeats" evidence="1">
    <location>
        <begin position="70"/>
        <end position="186"/>
    </location>
</feature>
<accession>A0A8H6VZ82</accession>
<dbReference type="EMBL" id="JACAZF010000010">
    <property type="protein sequence ID" value="KAF7293529.1"/>
    <property type="molecule type" value="Genomic_DNA"/>
</dbReference>
<dbReference type="RefSeq" id="XP_037215692.1">
    <property type="nucleotide sequence ID" value="XM_037367860.1"/>
</dbReference>
<comment type="caution">
    <text evidence="2">The sequence shown here is derived from an EMBL/GenBank/DDBJ whole genome shotgun (WGS) entry which is preliminary data.</text>
</comment>
<dbReference type="InterPro" id="IPR055089">
    <property type="entry name" value="COP9_N"/>
</dbReference>
<dbReference type="Pfam" id="PF22788">
    <property type="entry name" value="COP9_hel_rpt"/>
    <property type="match status" value="1"/>
</dbReference>
<sequence length="366" mass="41048">MSLDRILQEITTTTNLNTLHQTLETSLPKESRDTLLSSPLASGQDPLKILDLTQNNCISCSSTERYQDFARLAPERVTALAKGIYRYGLSNGRVFSFSLPLFNLVTRYPPDTSYVTTIHPVFLQAALSLASLVLPALPILATPIANVSTLLSDLTYNDNLVDHYLGGVLAMLKRWAEAEEYLEICKLRLIQLISRGETTSLPKYAHSSLPRMFKNSVNTELINAYPQNIETLHGLVDKEKPLWTLRKLTATYVALGLAEIARLGSQRYNVSSRPKLLRKFPLRALLHSPTRLRFSREEVDSVLPSAQTQSVLLEGLDMDMARGREFIMKAVKSQDGWWPGSEEDVYAGGERPMGGRLHVRIEARCF</sequence>
<name>A0A8H6VZ82_9AGAR</name>
<organism evidence="2 3">
    <name type="scientific">Mycena indigotica</name>
    <dbReference type="NCBI Taxonomy" id="2126181"/>
    <lineage>
        <taxon>Eukaryota</taxon>
        <taxon>Fungi</taxon>
        <taxon>Dikarya</taxon>
        <taxon>Basidiomycota</taxon>
        <taxon>Agaricomycotina</taxon>
        <taxon>Agaricomycetes</taxon>
        <taxon>Agaricomycetidae</taxon>
        <taxon>Agaricales</taxon>
        <taxon>Marasmiineae</taxon>
        <taxon>Mycenaceae</taxon>
        <taxon>Mycena</taxon>
    </lineage>
</organism>